<evidence type="ECO:0008006" key="6">
    <source>
        <dbReference type="Google" id="ProtNLM"/>
    </source>
</evidence>
<evidence type="ECO:0000256" key="1">
    <source>
        <dbReference type="SAM" id="MobiDB-lite"/>
    </source>
</evidence>
<feature type="region of interest" description="Disordered" evidence="1">
    <location>
        <begin position="367"/>
        <end position="398"/>
    </location>
</feature>
<keyword evidence="2" id="KW-0472">Membrane</keyword>
<evidence type="ECO:0000313" key="4">
    <source>
        <dbReference type="EMBL" id="MFC0847306.1"/>
    </source>
</evidence>
<keyword evidence="3" id="KW-0732">Signal</keyword>
<comment type="caution">
    <text evidence="4">The sequence shown here is derived from an EMBL/GenBank/DDBJ whole genome shotgun (WGS) entry which is preliminary data.</text>
</comment>
<dbReference type="Proteomes" id="UP001589887">
    <property type="component" value="Unassembled WGS sequence"/>
</dbReference>
<feature type="transmembrane region" description="Helical" evidence="2">
    <location>
        <begin position="404"/>
        <end position="422"/>
    </location>
</feature>
<proteinExistence type="predicted"/>
<feature type="signal peptide" evidence="3">
    <location>
        <begin position="1"/>
        <end position="30"/>
    </location>
</feature>
<reference evidence="4 5" key="1">
    <citation type="submission" date="2024-09" db="EMBL/GenBank/DDBJ databases">
        <authorList>
            <person name="Sun Q."/>
            <person name="Mori K."/>
        </authorList>
    </citation>
    <scope>NUCLEOTIDE SEQUENCE [LARGE SCALE GENOMIC DNA]</scope>
    <source>
        <strain evidence="4 5">JCM 4557</strain>
    </source>
</reference>
<dbReference type="EMBL" id="JBHMQV010000009">
    <property type="protein sequence ID" value="MFC0847306.1"/>
    <property type="molecule type" value="Genomic_DNA"/>
</dbReference>
<dbReference type="RefSeq" id="WP_394322197.1">
    <property type="nucleotide sequence ID" value="NZ_JBHMQV010000009.1"/>
</dbReference>
<keyword evidence="2" id="KW-0812">Transmembrane</keyword>
<organism evidence="4 5">
    <name type="scientific">Streptomyces noboritoensis</name>
    <dbReference type="NCBI Taxonomy" id="67337"/>
    <lineage>
        <taxon>Bacteria</taxon>
        <taxon>Bacillati</taxon>
        <taxon>Actinomycetota</taxon>
        <taxon>Actinomycetes</taxon>
        <taxon>Kitasatosporales</taxon>
        <taxon>Streptomycetaceae</taxon>
        <taxon>Streptomyces</taxon>
    </lineage>
</organism>
<sequence>MTNQRGKGRAVAAVAALCTLAALQGQGAQAATGQRPQHPYRADGPYRYDPRAQPVTAAATGQGAPRLAAGTVYRSAVGPGAKAYFQVDLGGTGDAYVSAVAVPKPDAKVAFGDGVELTLQDRDGNTCDTGRAVFGSPEYPRPIAAYVSRGLTRNQTPCQAAGTYYVLVQRIGDAASAPGEWGLELRHTREPRLTADAPTTAPTHWATASPPVPSSAARAVHGGTGFADAPRLGGGAWRDSLKPGATLFYRVPVGWGQQLSATAELGRAGGSGYVAYAIDLQLYNPALGPVADVYTGYDGKPASVAFQPLAPVAYENRYSTSGPVGALRFGGDHYLAVSLSPQVGRTIGPGAYPVTLRVGVRGEAKQGPAYEGAAPDFAADGRATGHTPAAAQPRHDGGSTRMRLLAAGGIGTGTLLVGWLGVRTLVARRRAQPVRPG</sequence>
<keyword evidence="5" id="KW-1185">Reference proteome</keyword>
<name>A0ABV6TPZ2_9ACTN</name>
<protein>
    <recommendedName>
        <fullName evidence="6">Peptidase</fullName>
    </recommendedName>
</protein>
<evidence type="ECO:0000256" key="2">
    <source>
        <dbReference type="SAM" id="Phobius"/>
    </source>
</evidence>
<gene>
    <name evidence="4" type="ORF">ACFH04_26905</name>
</gene>
<accession>A0ABV6TPZ2</accession>
<feature type="chain" id="PRO_5046751740" description="Peptidase" evidence="3">
    <location>
        <begin position="31"/>
        <end position="437"/>
    </location>
</feature>
<feature type="compositionally biased region" description="Low complexity" evidence="1">
    <location>
        <begin position="197"/>
        <end position="219"/>
    </location>
</feature>
<keyword evidence="2" id="KW-1133">Transmembrane helix</keyword>
<feature type="region of interest" description="Disordered" evidence="1">
    <location>
        <begin position="197"/>
        <end position="220"/>
    </location>
</feature>
<evidence type="ECO:0000313" key="5">
    <source>
        <dbReference type="Proteomes" id="UP001589887"/>
    </source>
</evidence>
<evidence type="ECO:0000256" key="3">
    <source>
        <dbReference type="SAM" id="SignalP"/>
    </source>
</evidence>